<dbReference type="EC" id="2.1.1.72" evidence="2"/>
<dbReference type="GO" id="GO:0003677">
    <property type="term" value="F:DNA binding"/>
    <property type="evidence" value="ECO:0007669"/>
    <property type="project" value="InterPro"/>
</dbReference>
<accession>A0A7X6LAH2</accession>
<evidence type="ECO:0000256" key="4">
    <source>
        <dbReference type="ARBA" id="ARBA00022679"/>
    </source>
</evidence>
<evidence type="ECO:0000256" key="6">
    <source>
        <dbReference type="ARBA" id="ARBA00022747"/>
    </source>
</evidence>
<dbReference type="Proteomes" id="UP000540698">
    <property type="component" value="Unassembled WGS sequence"/>
</dbReference>
<dbReference type="InterPro" id="IPR038333">
    <property type="entry name" value="T1MK-like_N_sf"/>
</dbReference>
<feature type="region of interest" description="Disordered" evidence="8">
    <location>
        <begin position="571"/>
        <end position="590"/>
    </location>
</feature>
<dbReference type="SUPFAM" id="SSF53335">
    <property type="entry name" value="S-adenosyl-L-methionine-dependent methyltransferases"/>
    <property type="match status" value="1"/>
</dbReference>
<dbReference type="Pfam" id="PF12161">
    <property type="entry name" value="HsdM_N"/>
    <property type="match status" value="1"/>
</dbReference>
<evidence type="ECO:0000259" key="10">
    <source>
        <dbReference type="Pfam" id="PF12161"/>
    </source>
</evidence>
<sequence>MEGAGLRGGNLSGNIGHLSSFVWSVADLLRGDFKPSEYGRVILPFTVLRRLDSLLAPSRQAVLDEAERTDSEQEQEQRLKAASGWPFYNLSRFSFQSVLNDPSNADRVLLDYVCGYSCNVREILDGFEFERTVIRLHEAELLYPVVRQFASIDLGQMITGDHMENLFEELVRRFAESNNETSGEHYTPRDLAHLMTSFLISADSDLLTSPHAVRTILDPACGAAGLLTEAASFITSMNPRADVMVYGQEINRESWAISCANMMISGRPASTIAFGNVLAEDGHQGIAFDYLLANPPFGVGWKTIESTVRWEHEQHSFAGRFGAGLPRINDGSLLFLQHMLAKMKPVGPSGEGGSRIAVIFNASPMYAGAAGSGESEIRRWILENDWLEALVALPDRLFHNTGISTYLWVLSNRKPAQRRRQVLLLNAQDQYQPMRRSIGSKRNYITPDQIAEITGLYLDTLSADPAQRPDDRVRIVSTHELMYQHVTIDQPLRLRYELSEEALTRLAESRAIKKTRDPAGLVAALRPLVGSTWTKCQEAITALRRAVTSAGVSWPRGKVFEVAVRKAIGVRDGEGEPQRTGDAYEPDPELRESVSLPLHVDPSDHLRREVHQSAPDAWIDDSRTRVGCEIPPSLFYRPELDGEFELLRNLVRLETTRVHPPRRGEEQNEGVDQPKHLRAQDLHDADSAADLPDAPEDGAPLTLCSGGMLVGRPGNWRLLPNGFGEAATSLFVLQPLRGCGQALCEWLNSRKDNGQYPSARDLLDTHVPVDLVTDREVEGLLRTVQEGRRALRNTTSGILPNVFSSGERDVQGVRNEIRFAAHEARLIGELVRPLDDLISRAEWSFPYHAAALSRRYRISTHPAEQKDGLLKLGEGLARVLGVLALTELAASSGFSRNLRKQFRTGATFGTWLWFLDRLETEEIMPRIQQLTTLSDRGNARALLGRIKDFRNTSHHAHGVRASHQLAEDVERLEPHIVGAISAVRWLSGTHWDWVERCEYLDEGQYRIVGFRLRGSHPNWEPFDRSSTRPLRPDRIYVDSAPYGAPVDLWPFAVVSLCDKCHTRELFLLNQVRDDQLTLRSLEEHSLEITYGQPE</sequence>
<dbReference type="Gene3D" id="1.20.1260.30">
    <property type="match status" value="1"/>
</dbReference>
<dbReference type="EMBL" id="JAAXOS010000021">
    <property type="protein sequence ID" value="NKY30763.1"/>
    <property type="molecule type" value="Genomic_DNA"/>
</dbReference>
<evidence type="ECO:0000313" key="11">
    <source>
        <dbReference type="EMBL" id="NKY30763.1"/>
    </source>
</evidence>
<gene>
    <name evidence="11" type="ORF">HGB38_31805</name>
</gene>
<comment type="similarity">
    <text evidence="1">Belongs to the N(4)/N(6)-methyltransferase family.</text>
</comment>
<dbReference type="PANTHER" id="PTHR42933">
    <property type="entry name" value="SLR6095 PROTEIN"/>
    <property type="match status" value="1"/>
</dbReference>
<dbReference type="GO" id="GO:0009007">
    <property type="term" value="F:site-specific DNA-methyltransferase (adenine-specific) activity"/>
    <property type="evidence" value="ECO:0007669"/>
    <property type="project" value="UniProtKB-EC"/>
</dbReference>
<dbReference type="InterPro" id="IPR022749">
    <property type="entry name" value="D12N6_MeTrfase_N"/>
</dbReference>
<dbReference type="GO" id="GO:0009307">
    <property type="term" value="P:DNA restriction-modification system"/>
    <property type="evidence" value="ECO:0007669"/>
    <property type="project" value="UniProtKB-KW"/>
</dbReference>
<dbReference type="InterPro" id="IPR051537">
    <property type="entry name" value="DNA_Adenine_Mtase"/>
</dbReference>
<dbReference type="GO" id="GO:0008170">
    <property type="term" value="F:N-methyltransferase activity"/>
    <property type="evidence" value="ECO:0007669"/>
    <property type="project" value="InterPro"/>
</dbReference>
<comment type="caution">
    <text evidence="11">The sequence shown here is derived from an EMBL/GenBank/DDBJ whole genome shotgun (WGS) entry which is preliminary data.</text>
</comment>
<keyword evidence="3 11" id="KW-0489">Methyltransferase</keyword>
<keyword evidence="4 11" id="KW-0808">Transferase</keyword>
<evidence type="ECO:0000256" key="3">
    <source>
        <dbReference type="ARBA" id="ARBA00022603"/>
    </source>
</evidence>
<dbReference type="RefSeq" id="WP_084499247.1">
    <property type="nucleotide sequence ID" value="NZ_LWUB01000030.1"/>
</dbReference>
<feature type="domain" description="N6 adenine-specific DNA methyltransferase N-terminal" evidence="10">
    <location>
        <begin position="18"/>
        <end position="149"/>
    </location>
</feature>
<protein>
    <recommendedName>
        <fullName evidence="2">site-specific DNA-methyltransferase (adenine-specific)</fullName>
        <ecNumber evidence="2">2.1.1.72</ecNumber>
    </recommendedName>
</protein>
<evidence type="ECO:0000256" key="7">
    <source>
        <dbReference type="ARBA" id="ARBA00047942"/>
    </source>
</evidence>
<evidence type="ECO:0000256" key="2">
    <source>
        <dbReference type="ARBA" id="ARBA00011900"/>
    </source>
</evidence>
<keyword evidence="5" id="KW-0949">S-adenosyl-L-methionine</keyword>
<proteinExistence type="inferred from homology"/>
<comment type="catalytic activity">
    <reaction evidence="7">
        <text>a 2'-deoxyadenosine in DNA + S-adenosyl-L-methionine = an N(6)-methyl-2'-deoxyadenosine in DNA + S-adenosyl-L-homocysteine + H(+)</text>
        <dbReference type="Rhea" id="RHEA:15197"/>
        <dbReference type="Rhea" id="RHEA-COMP:12418"/>
        <dbReference type="Rhea" id="RHEA-COMP:12419"/>
        <dbReference type="ChEBI" id="CHEBI:15378"/>
        <dbReference type="ChEBI" id="CHEBI:57856"/>
        <dbReference type="ChEBI" id="CHEBI:59789"/>
        <dbReference type="ChEBI" id="CHEBI:90615"/>
        <dbReference type="ChEBI" id="CHEBI:90616"/>
        <dbReference type="EC" id="2.1.1.72"/>
    </reaction>
</comment>
<feature type="domain" description="DNA methylase adenine-specific" evidence="9">
    <location>
        <begin position="161"/>
        <end position="459"/>
    </location>
</feature>
<evidence type="ECO:0000313" key="12">
    <source>
        <dbReference type="Proteomes" id="UP000540698"/>
    </source>
</evidence>
<evidence type="ECO:0000256" key="1">
    <source>
        <dbReference type="ARBA" id="ARBA00006594"/>
    </source>
</evidence>
<evidence type="ECO:0000256" key="8">
    <source>
        <dbReference type="SAM" id="MobiDB-lite"/>
    </source>
</evidence>
<dbReference type="Gene3D" id="3.40.50.150">
    <property type="entry name" value="Vaccinia Virus protein VP39"/>
    <property type="match status" value="1"/>
</dbReference>
<dbReference type="PRINTS" id="PR00507">
    <property type="entry name" value="N12N6MTFRASE"/>
</dbReference>
<dbReference type="AlphaFoldDB" id="A0A7X6LAH2"/>
<keyword evidence="12" id="KW-1185">Reference proteome</keyword>
<evidence type="ECO:0000259" key="9">
    <source>
        <dbReference type="Pfam" id="PF02384"/>
    </source>
</evidence>
<dbReference type="GO" id="GO:0032259">
    <property type="term" value="P:methylation"/>
    <property type="evidence" value="ECO:0007669"/>
    <property type="project" value="UniProtKB-KW"/>
</dbReference>
<evidence type="ECO:0000256" key="5">
    <source>
        <dbReference type="ARBA" id="ARBA00022691"/>
    </source>
</evidence>
<dbReference type="InterPro" id="IPR003356">
    <property type="entry name" value="DNA_methylase_A-5"/>
</dbReference>
<dbReference type="Pfam" id="PF02384">
    <property type="entry name" value="N6_Mtase"/>
    <property type="match status" value="1"/>
</dbReference>
<reference evidence="11 12" key="1">
    <citation type="submission" date="2020-04" db="EMBL/GenBank/DDBJ databases">
        <title>MicrobeNet Type strains.</title>
        <authorList>
            <person name="Nicholson A.C."/>
        </authorList>
    </citation>
    <scope>NUCLEOTIDE SEQUENCE [LARGE SCALE GENOMIC DNA]</scope>
    <source>
        <strain evidence="11 12">DSM 44956</strain>
    </source>
</reference>
<dbReference type="InterPro" id="IPR029063">
    <property type="entry name" value="SAM-dependent_MTases_sf"/>
</dbReference>
<organism evidence="11 12">
    <name type="scientific">Nocardia gamkensis</name>
    <dbReference type="NCBI Taxonomy" id="352869"/>
    <lineage>
        <taxon>Bacteria</taxon>
        <taxon>Bacillati</taxon>
        <taxon>Actinomycetota</taxon>
        <taxon>Actinomycetes</taxon>
        <taxon>Mycobacteriales</taxon>
        <taxon>Nocardiaceae</taxon>
        <taxon>Nocardia</taxon>
    </lineage>
</organism>
<name>A0A7X6LAH2_9NOCA</name>
<dbReference type="PANTHER" id="PTHR42933:SF3">
    <property type="entry name" value="TYPE I RESTRICTION ENZYME MJAVIII METHYLASE SUBUNIT"/>
    <property type="match status" value="1"/>
</dbReference>
<keyword evidence="6" id="KW-0680">Restriction system</keyword>